<dbReference type="RefSeq" id="WP_004378905.1">
    <property type="nucleotide sequence ID" value="NZ_GL349586.1"/>
</dbReference>
<protein>
    <recommendedName>
        <fullName evidence="3">Tetratricopeptide repeat protein</fullName>
    </recommendedName>
</protein>
<evidence type="ECO:0000313" key="1">
    <source>
        <dbReference type="EMBL" id="EFI47345.1"/>
    </source>
</evidence>
<dbReference type="EMBL" id="GL349586">
    <property type="protein sequence ID" value="EFI47345.1"/>
    <property type="molecule type" value="Genomic_DNA"/>
</dbReference>
<proteinExistence type="predicted"/>
<gene>
    <name evidence="1" type="ORF">HMPREF0665_02685</name>
</gene>
<dbReference type="Gene3D" id="1.25.40.10">
    <property type="entry name" value="Tetratricopeptide repeat domain"/>
    <property type="match status" value="1"/>
</dbReference>
<accession>D7NGG8</accession>
<dbReference type="AlphaFoldDB" id="D7NGG8"/>
<dbReference type="InterPro" id="IPR011990">
    <property type="entry name" value="TPR-like_helical_dom_sf"/>
</dbReference>
<dbReference type="SUPFAM" id="SSF48452">
    <property type="entry name" value="TPR-like"/>
    <property type="match status" value="1"/>
</dbReference>
<evidence type="ECO:0008006" key="3">
    <source>
        <dbReference type="Google" id="ProtNLM"/>
    </source>
</evidence>
<name>D7NGG8_9BACT</name>
<sequence length="141" mass="17081">MNIEQYKDLSDKFYEQFDKLSDETYELFQQKRYNASFQKYEECLSLFLDPKGDYGDYSNVMEWMIDNYLAINDYSNAKKWVEKLGRVFKNQHILGDWNFLRGKVYFYNGDLDVAWESFDNAYKKAGIDYFREQGSPVYRFL</sequence>
<reference evidence="1 2" key="1">
    <citation type="submission" date="2010-02" db="EMBL/GenBank/DDBJ databases">
        <title>The Genome Sequence of Prevotella oris strain C735.</title>
        <authorList>
            <consortium name="The Broad Institute Genome Sequencing Platform"/>
            <person name="Ward D."/>
            <person name="Feldgarden M."/>
            <person name="Earl A."/>
            <person name="Young S.K."/>
            <person name="Zeng Q."/>
            <person name="Koehrsen M."/>
            <person name="Alvarado L."/>
            <person name="Berlin A."/>
            <person name="Bochicchio J."/>
            <person name="Borenstein D."/>
            <person name="Chapman S.B."/>
            <person name="Chen Z."/>
            <person name="Engels R."/>
            <person name="Freedman E."/>
            <person name="Gellesch M."/>
            <person name="Goldberg J."/>
            <person name="Griggs A."/>
            <person name="Gujja S."/>
            <person name="Heilman E."/>
            <person name="Heiman D."/>
            <person name="Hepburn T."/>
            <person name="Howarth C."/>
            <person name="Jen D."/>
            <person name="Larson L."/>
            <person name="Mehta T."/>
            <person name="Park D."/>
            <person name="Pearson M."/>
            <person name="Roberts A."/>
            <person name="Saif S."/>
            <person name="Shea T."/>
            <person name="Shenoy N."/>
            <person name="Sisk P."/>
            <person name="Stolte C."/>
            <person name="Sykes S."/>
            <person name="Thomson T."/>
            <person name="Walk T."/>
            <person name="White J."/>
            <person name="Yandava C."/>
            <person name="Sibley C.D."/>
            <person name="Field T.R."/>
            <person name="Grinwis M."/>
            <person name="Eshaghurshan C.S."/>
            <person name="Surette M.G."/>
            <person name="Haas B."/>
            <person name="Nusbaum C."/>
            <person name="Birren B."/>
        </authorList>
    </citation>
    <scope>NUCLEOTIDE SEQUENCE [LARGE SCALE GENOMIC DNA]</scope>
    <source>
        <strain evidence="1 2">C735</strain>
    </source>
</reference>
<organism evidence="1 2">
    <name type="scientific">Segatella oris C735</name>
    <dbReference type="NCBI Taxonomy" id="563008"/>
    <lineage>
        <taxon>Bacteria</taxon>
        <taxon>Pseudomonadati</taxon>
        <taxon>Bacteroidota</taxon>
        <taxon>Bacteroidia</taxon>
        <taxon>Bacteroidales</taxon>
        <taxon>Prevotellaceae</taxon>
        <taxon>Segatella</taxon>
    </lineage>
</organism>
<evidence type="ECO:0000313" key="2">
    <source>
        <dbReference type="Proteomes" id="UP000003805"/>
    </source>
</evidence>
<dbReference type="HOGENOM" id="CLU_123393_1_0_10"/>
<dbReference type="Proteomes" id="UP000003805">
    <property type="component" value="Unassembled WGS sequence"/>
</dbReference>
<keyword evidence="2" id="KW-1185">Reference proteome</keyword>